<dbReference type="CDD" id="cd15482">
    <property type="entry name" value="Sialidase_non-viral"/>
    <property type="match status" value="1"/>
</dbReference>
<evidence type="ECO:0000313" key="8">
    <source>
        <dbReference type="Proteomes" id="UP000319852"/>
    </source>
</evidence>
<dbReference type="PANTHER" id="PTHR10628:SF30">
    <property type="entry name" value="EXO-ALPHA-SIALIDASE"/>
    <property type="match status" value="1"/>
</dbReference>
<keyword evidence="7" id="KW-0326">Glycosidase</keyword>
<evidence type="ECO:0000313" key="7">
    <source>
        <dbReference type="EMBL" id="QDS99096.1"/>
    </source>
</evidence>
<keyword evidence="5" id="KW-0732">Signal</keyword>
<dbReference type="InterPro" id="IPR026856">
    <property type="entry name" value="Sialidase_fam"/>
</dbReference>
<dbReference type="GO" id="GO:0005737">
    <property type="term" value="C:cytoplasm"/>
    <property type="evidence" value="ECO:0007669"/>
    <property type="project" value="TreeGrafter"/>
</dbReference>
<dbReference type="InterPro" id="IPR036278">
    <property type="entry name" value="Sialidase_sf"/>
</dbReference>
<dbReference type="GO" id="GO:0016020">
    <property type="term" value="C:membrane"/>
    <property type="evidence" value="ECO:0007669"/>
    <property type="project" value="TreeGrafter"/>
</dbReference>
<dbReference type="Gene3D" id="2.120.10.10">
    <property type="match status" value="1"/>
</dbReference>
<dbReference type="GO" id="GO:0006689">
    <property type="term" value="P:ganglioside catabolic process"/>
    <property type="evidence" value="ECO:0007669"/>
    <property type="project" value="TreeGrafter"/>
</dbReference>
<dbReference type="PANTHER" id="PTHR10628">
    <property type="entry name" value="SIALIDASE"/>
    <property type="match status" value="1"/>
</dbReference>
<dbReference type="EC" id="3.2.1.18" evidence="3"/>
<feature type="region of interest" description="Disordered" evidence="4">
    <location>
        <begin position="172"/>
        <end position="193"/>
    </location>
</feature>
<dbReference type="AlphaFoldDB" id="A0A517MW41"/>
<dbReference type="InterPro" id="IPR011040">
    <property type="entry name" value="Sialidase"/>
</dbReference>
<sequence precursor="true">MTFRYGILIAATVLNFLASFTNNACADDGRRFDPDALESRFSSEVFGYTHREGFKSQYGYRIPSVIVTGDDVVLAIIERRHGLGDHSENDIVLRRSEDGGMTWGEVIVIDDRGDHCLVNPCAVLIPKTGRVLVMYQDYASDRHSVDIPHKHVKQVEPGYEGNNVVRTFVSHSDDKGETWSEPRDISRGTKRDGIGPVGCGPGIGIVLSKGKHAGRIIIPFNETLHVENDIRQYRVYASYSDDEGDTWQIGEPAPFDEENYQGSGGEVQMVELSGGRVMLNSRSYLGKNYRKTSISDDGGKTWSPVVDQEQLPEPVCMGSILRVKHPGDSEEFLLFSNPASKEARKQGTIYASYDDGKTWPESWLIQPHEFAYSCLTQFSDGSIGCLYEGKGYKRIIFTRFSLEDFFRNAVKNK</sequence>
<dbReference type="Proteomes" id="UP000319852">
    <property type="component" value="Chromosome"/>
</dbReference>
<name>A0A517MW41_9BACT</name>
<organism evidence="7 8">
    <name type="scientific">Adhaeretor mobilis</name>
    <dbReference type="NCBI Taxonomy" id="1930276"/>
    <lineage>
        <taxon>Bacteria</taxon>
        <taxon>Pseudomonadati</taxon>
        <taxon>Planctomycetota</taxon>
        <taxon>Planctomycetia</taxon>
        <taxon>Pirellulales</taxon>
        <taxon>Lacipirellulaceae</taxon>
        <taxon>Adhaeretor</taxon>
    </lineage>
</organism>
<dbReference type="OrthoDB" id="7294637at2"/>
<feature type="chain" id="PRO_5021826172" description="exo-alpha-sialidase" evidence="5">
    <location>
        <begin position="27"/>
        <end position="413"/>
    </location>
</feature>
<protein>
    <recommendedName>
        <fullName evidence="3">exo-alpha-sialidase</fullName>
        <ecNumber evidence="3">3.2.1.18</ecNumber>
    </recommendedName>
</protein>
<dbReference type="RefSeq" id="WP_145060372.1">
    <property type="nucleotide sequence ID" value="NZ_CP036263.1"/>
</dbReference>
<dbReference type="GO" id="GO:0009313">
    <property type="term" value="P:oligosaccharide catabolic process"/>
    <property type="evidence" value="ECO:0007669"/>
    <property type="project" value="TreeGrafter"/>
</dbReference>
<keyword evidence="8" id="KW-1185">Reference proteome</keyword>
<dbReference type="SUPFAM" id="SSF50939">
    <property type="entry name" value="Sialidases"/>
    <property type="match status" value="1"/>
</dbReference>
<dbReference type="GO" id="GO:0004308">
    <property type="term" value="F:exo-alpha-sialidase activity"/>
    <property type="evidence" value="ECO:0007669"/>
    <property type="project" value="UniProtKB-EC"/>
</dbReference>
<accession>A0A517MW41</accession>
<dbReference type="EMBL" id="CP036263">
    <property type="protein sequence ID" value="QDS99096.1"/>
    <property type="molecule type" value="Genomic_DNA"/>
</dbReference>
<dbReference type="KEGG" id="amob:HG15A2_23860"/>
<comment type="catalytic activity">
    <reaction evidence="1">
        <text>Hydrolysis of alpha-(2-&gt;3)-, alpha-(2-&gt;6)-, alpha-(2-&gt;8)- glycosidic linkages of terminal sialic acid residues in oligosaccharides, glycoproteins, glycolipids, colominic acid and synthetic substrates.</text>
        <dbReference type="EC" id="3.2.1.18"/>
    </reaction>
</comment>
<comment type="similarity">
    <text evidence="2">Belongs to the glycosyl hydrolase 33 family.</text>
</comment>
<evidence type="ECO:0000256" key="1">
    <source>
        <dbReference type="ARBA" id="ARBA00000427"/>
    </source>
</evidence>
<evidence type="ECO:0000256" key="4">
    <source>
        <dbReference type="SAM" id="MobiDB-lite"/>
    </source>
</evidence>
<proteinExistence type="inferred from homology"/>
<feature type="domain" description="Sialidase" evidence="6">
    <location>
        <begin position="87"/>
        <end position="384"/>
    </location>
</feature>
<evidence type="ECO:0000256" key="2">
    <source>
        <dbReference type="ARBA" id="ARBA00009348"/>
    </source>
</evidence>
<dbReference type="Pfam" id="PF13088">
    <property type="entry name" value="BNR_2"/>
    <property type="match status" value="1"/>
</dbReference>
<keyword evidence="7" id="KW-0378">Hydrolase</keyword>
<evidence type="ECO:0000259" key="6">
    <source>
        <dbReference type="Pfam" id="PF13088"/>
    </source>
</evidence>
<reference evidence="7 8" key="1">
    <citation type="submission" date="2019-02" db="EMBL/GenBank/DDBJ databases">
        <title>Deep-cultivation of Planctomycetes and their phenomic and genomic characterization uncovers novel biology.</title>
        <authorList>
            <person name="Wiegand S."/>
            <person name="Jogler M."/>
            <person name="Boedeker C."/>
            <person name="Pinto D."/>
            <person name="Vollmers J."/>
            <person name="Rivas-Marin E."/>
            <person name="Kohn T."/>
            <person name="Peeters S.H."/>
            <person name="Heuer A."/>
            <person name="Rast P."/>
            <person name="Oberbeckmann S."/>
            <person name="Bunk B."/>
            <person name="Jeske O."/>
            <person name="Meyerdierks A."/>
            <person name="Storesund J.E."/>
            <person name="Kallscheuer N."/>
            <person name="Luecker S."/>
            <person name="Lage O.M."/>
            <person name="Pohl T."/>
            <person name="Merkel B.J."/>
            <person name="Hornburger P."/>
            <person name="Mueller R.-W."/>
            <person name="Bruemmer F."/>
            <person name="Labrenz M."/>
            <person name="Spormann A.M."/>
            <person name="Op den Camp H."/>
            <person name="Overmann J."/>
            <person name="Amann R."/>
            <person name="Jetten M.S.M."/>
            <person name="Mascher T."/>
            <person name="Medema M.H."/>
            <person name="Devos D.P."/>
            <person name="Kaster A.-K."/>
            <person name="Ovreas L."/>
            <person name="Rohde M."/>
            <person name="Galperin M.Y."/>
            <person name="Jogler C."/>
        </authorList>
    </citation>
    <scope>NUCLEOTIDE SEQUENCE [LARGE SCALE GENOMIC DNA]</scope>
    <source>
        <strain evidence="7 8">HG15A2</strain>
    </source>
</reference>
<gene>
    <name evidence="7" type="primary">nedA_9</name>
    <name evidence="7" type="ORF">HG15A2_23860</name>
</gene>
<evidence type="ECO:0000256" key="3">
    <source>
        <dbReference type="ARBA" id="ARBA00012733"/>
    </source>
</evidence>
<feature type="signal peptide" evidence="5">
    <location>
        <begin position="1"/>
        <end position="26"/>
    </location>
</feature>
<evidence type="ECO:0000256" key="5">
    <source>
        <dbReference type="SAM" id="SignalP"/>
    </source>
</evidence>